<reference evidence="1 2" key="1">
    <citation type="submission" date="2019-04" db="EMBL/GenBank/DDBJ databases">
        <authorList>
            <consortium name="DOE Joint Genome Institute"/>
            <person name="Mondo S."/>
            <person name="Kjaerbolling I."/>
            <person name="Vesth T."/>
            <person name="Frisvad J.C."/>
            <person name="Nybo J.L."/>
            <person name="Theobald S."/>
            <person name="Kildgaard S."/>
            <person name="Isbrandt T."/>
            <person name="Kuo A."/>
            <person name="Sato A."/>
            <person name="Lyhne E.K."/>
            <person name="Kogle M.E."/>
            <person name="Wiebenga A."/>
            <person name="Kun R.S."/>
            <person name="Lubbers R.J."/>
            <person name="Makela M.R."/>
            <person name="Barry K."/>
            <person name="Chovatia M."/>
            <person name="Clum A."/>
            <person name="Daum C."/>
            <person name="Haridas S."/>
            <person name="He G."/>
            <person name="LaButti K."/>
            <person name="Lipzen A."/>
            <person name="Riley R."/>
            <person name="Salamov A."/>
            <person name="Simmons B.A."/>
            <person name="Magnuson J.K."/>
            <person name="Henrissat B."/>
            <person name="Mortensen U.H."/>
            <person name="Larsen T.O."/>
            <person name="Devries R.P."/>
            <person name="Grigoriev I.V."/>
            <person name="Machida M."/>
            <person name="Baker S.E."/>
            <person name="Andersen M.R."/>
            <person name="Cantor M.N."/>
            <person name="Hua S.X."/>
        </authorList>
    </citation>
    <scope>NUCLEOTIDE SEQUENCE [LARGE SCALE GENOMIC DNA]</scope>
    <source>
        <strain evidence="1 2">CBS 117616</strain>
    </source>
</reference>
<dbReference type="Proteomes" id="UP000325395">
    <property type="component" value="Unassembled WGS sequence"/>
</dbReference>
<dbReference type="EMBL" id="ML735783">
    <property type="protein sequence ID" value="KAE8414566.1"/>
    <property type="molecule type" value="Genomic_DNA"/>
</dbReference>
<evidence type="ECO:0000313" key="1">
    <source>
        <dbReference type="EMBL" id="KAE8414566.1"/>
    </source>
</evidence>
<proteinExistence type="predicted"/>
<organism evidence="1 2">
    <name type="scientific">Aspergillus pseudocaelatus</name>
    <dbReference type="NCBI Taxonomy" id="1825620"/>
    <lineage>
        <taxon>Eukaryota</taxon>
        <taxon>Fungi</taxon>
        <taxon>Dikarya</taxon>
        <taxon>Ascomycota</taxon>
        <taxon>Pezizomycotina</taxon>
        <taxon>Eurotiomycetes</taxon>
        <taxon>Eurotiomycetidae</taxon>
        <taxon>Eurotiales</taxon>
        <taxon>Aspergillaceae</taxon>
        <taxon>Aspergillus</taxon>
        <taxon>Aspergillus subgen. Circumdati</taxon>
    </lineage>
</organism>
<sequence>MPLDAKLGLAENLARIFAQLWNQKFDRIGSLFIGQRLLDATEQFEIYFEDLPSPSFKVGQMVSMPFFIRRRCFLPSYRGPFKSSRSWMKAQIGLELEYVITGQEIL</sequence>
<protein>
    <submittedName>
        <fullName evidence="1">Uncharacterized protein</fullName>
    </submittedName>
</protein>
<name>A0ABQ6WBR7_9EURO</name>
<accession>A0ABQ6WBR7</accession>
<evidence type="ECO:0000313" key="2">
    <source>
        <dbReference type="Proteomes" id="UP000325395"/>
    </source>
</evidence>
<gene>
    <name evidence="1" type="ORF">BDV36DRAFT_264940</name>
</gene>
<keyword evidence="2" id="KW-1185">Reference proteome</keyword>